<accession>A0AAV6TTY1</accession>
<dbReference type="EMBL" id="JAFNEN010001086">
    <property type="protein sequence ID" value="KAG8175053.1"/>
    <property type="molecule type" value="Genomic_DNA"/>
</dbReference>
<proteinExistence type="predicted"/>
<protein>
    <recommendedName>
        <fullName evidence="3">Transposase IS204/IS1001/IS1096/IS1165 DDE domain-containing protein</fullName>
    </recommendedName>
</protein>
<sequence length="86" mass="10223">MEAAFAHPVSSLVGRGVAREHEVMRRFRSSTILNRLQLGRTEHSNIKTERIRKCRRLAYWLSNHFEMTRSHPPPYTINRPYQYQIA</sequence>
<comment type="caution">
    <text evidence="1">The sequence shown here is derived from an EMBL/GenBank/DDBJ whole genome shotgun (WGS) entry which is preliminary data.</text>
</comment>
<name>A0AAV6TTY1_9ARAC</name>
<evidence type="ECO:0000313" key="2">
    <source>
        <dbReference type="Proteomes" id="UP000827092"/>
    </source>
</evidence>
<reference evidence="1 2" key="1">
    <citation type="journal article" date="2022" name="Nat. Ecol. Evol.">
        <title>A masculinizing supergene underlies an exaggerated male reproductive morph in a spider.</title>
        <authorList>
            <person name="Hendrickx F."/>
            <person name="De Corte Z."/>
            <person name="Sonet G."/>
            <person name="Van Belleghem S.M."/>
            <person name="Kostlbacher S."/>
            <person name="Vangestel C."/>
        </authorList>
    </citation>
    <scope>NUCLEOTIDE SEQUENCE [LARGE SCALE GENOMIC DNA]</scope>
    <source>
        <strain evidence="1">W744_W776</strain>
    </source>
</reference>
<keyword evidence="2" id="KW-1185">Reference proteome</keyword>
<evidence type="ECO:0008006" key="3">
    <source>
        <dbReference type="Google" id="ProtNLM"/>
    </source>
</evidence>
<dbReference type="Proteomes" id="UP000827092">
    <property type="component" value="Unassembled WGS sequence"/>
</dbReference>
<gene>
    <name evidence="1" type="ORF">JTE90_026031</name>
</gene>
<dbReference type="AlphaFoldDB" id="A0AAV6TTY1"/>
<organism evidence="1 2">
    <name type="scientific">Oedothorax gibbosus</name>
    <dbReference type="NCBI Taxonomy" id="931172"/>
    <lineage>
        <taxon>Eukaryota</taxon>
        <taxon>Metazoa</taxon>
        <taxon>Ecdysozoa</taxon>
        <taxon>Arthropoda</taxon>
        <taxon>Chelicerata</taxon>
        <taxon>Arachnida</taxon>
        <taxon>Araneae</taxon>
        <taxon>Araneomorphae</taxon>
        <taxon>Entelegynae</taxon>
        <taxon>Araneoidea</taxon>
        <taxon>Linyphiidae</taxon>
        <taxon>Erigoninae</taxon>
        <taxon>Oedothorax</taxon>
    </lineage>
</organism>
<evidence type="ECO:0000313" key="1">
    <source>
        <dbReference type="EMBL" id="KAG8175053.1"/>
    </source>
</evidence>